<feature type="region of interest" description="Disordered" evidence="5">
    <location>
        <begin position="214"/>
        <end position="233"/>
    </location>
</feature>
<keyword evidence="2 4" id="KW-0040">ANK repeat</keyword>
<dbReference type="Gene3D" id="1.25.40.20">
    <property type="entry name" value="Ankyrin repeat-containing domain"/>
    <property type="match status" value="1"/>
</dbReference>
<dbReference type="Pfam" id="PF13637">
    <property type="entry name" value="Ank_4"/>
    <property type="match status" value="1"/>
</dbReference>
<dbReference type="Proteomes" id="UP000694389">
    <property type="component" value="Unassembled WGS sequence"/>
</dbReference>
<feature type="repeat" description="ANK" evidence="4">
    <location>
        <begin position="311"/>
        <end position="333"/>
    </location>
</feature>
<evidence type="ECO:0000313" key="6">
    <source>
        <dbReference type="Ensembl" id="ENSDLAP00005064025.1"/>
    </source>
</evidence>
<feature type="compositionally biased region" description="Low complexity" evidence="5">
    <location>
        <begin position="184"/>
        <end position="196"/>
    </location>
</feature>
<evidence type="ECO:0000256" key="3">
    <source>
        <dbReference type="ARBA" id="ARBA00038122"/>
    </source>
</evidence>
<dbReference type="AlphaFoldDB" id="A0A8P4JWD9"/>
<dbReference type="PANTHER" id="PTHR14491">
    <property type="entry name" value="SOSONDOWAH, ISOFORM G"/>
    <property type="match status" value="1"/>
</dbReference>
<evidence type="ECO:0000256" key="1">
    <source>
        <dbReference type="ARBA" id="ARBA00022737"/>
    </source>
</evidence>
<name>A0A8P4JWD9_DICLA</name>
<proteinExistence type="inferred from homology"/>
<feature type="repeat" description="ANK" evidence="4">
    <location>
        <begin position="279"/>
        <end position="311"/>
    </location>
</feature>
<keyword evidence="1" id="KW-0677">Repeat</keyword>
<dbReference type="GeneTree" id="ENSGT00950000183003"/>
<dbReference type="SMART" id="SM00248">
    <property type="entry name" value="ANK"/>
    <property type="match status" value="2"/>
</dbReference>
<dbReference type="PROSITE" id="PS50297">
    <property type="entry name" value="ANK_REP_REGION"/>
    <property type="match status" value="2"/>
</dbReference>
<organism evidence="6 7">
    <name type="scientific">Dicentrarchus labrax</name>
    <name type="common">European seabass</name>
    <name type="synonym">Morone labrax</name>
    <dbReference type="NCBI Taxonomy" id="13489"/>
    <lineage>
        <taxon>Eukaryota</taxon>
        <taxon>Metazoa</taxon>
        <taxon>Chordata</taxon>
        <taxon>Craniata</taxon>
        <taxon>Vertebrata</taxon>
        <taxon>Euteleostomi</taxon>
        <taxon>Actinopterygii</taxon>
        <taxon>Neopterygii</taxon>
        <taxon>Teleostei</taxon>
        <taxon>Neoteleostei</taxon>
        <taxon>Acanthomorphata</taxon>
        <taxon>Eupercaria</taxon>
        <taxon>Moronidae</taxon>
        <taxon>Dicentrarchus</taxon>
    </lineage>
</organism>
<dbReference type="PANTHER" id="PTHR14491:SF9">
    <property type="entry name" value="ANKYRIN REPEAT DOMAIN-CONTAINING PROTEIN SOWAHB-LIKE"/>
    <property type="match status" value="1"/>
</dbReference>
<dbReference type="InterPro" id="IPR036770">
    <property type="entry name" value="Ankyrin_rpt-contain_sf"/>
</dbReference>
<dbReference type="Ensembl" id="ENSDLAT00005077946.1">
    <property type="protein sequence ID" value="ENSDLAP00005064025.1"/>
    <property type="gene ID" value="ENSDLAG00005029375.1"/>
</dbReference>
<evidence type="ECO:0000313" key="7">
    <source>
        <dbReference type="Proteomes" id="UP000694389"/>
    </source>
</evidence>
<feature type="compositionally biased region" description="Polar residues" evidence="5">
    <location>
        <begin position="130"/>
        <end position="141"/>
    </location>
</feature>
<dbReference type="SUPFAM" id="SSF48403">
    <property type="entry name" value="Ankyrin repeat"/>
    <property type="match status" value="1"/>
</dbReference>
<dbReference type="InterPro" id="IPR002110">
    <property type="entry name" value="Ankyrin_rpt"/>
</dbReference>
<comment type="similarity">
    <text evidence="3">Belongs to the SOWAH family.</text>
</comment>
<sequence length="418" mass="46126">MMEEDFPESPPDDELQRSQTEVIPDSPQDLNLDRVIQDQQSPESLKQDQEQQSSLDQVQDDVEDKTCPPDPPEVPTEDDCGRSRASEESDLQVERHQSICDPDQREDLVGVSPQDLDRAGREGNSDQDQDLNTATANQESAGDSGGSVPALVITQAEESGPESVAPVEPAEPRRPQRPEDLVIPTTPTEPSLSSSSDGGDMTCSDLLSLRSDSVSLASEPTISRTSEDEDSRSVTASSVMSLFHRVQLDPLEKDWLRSCALGNKAAQRQLLSQDSSLVLKKTALHWAAKQGRREAVDMMLHFGADVNARSHGYTALHLASIHGHTHIVRALINTYNAKTSVRDYHGKTAVHYWSGCSDAFNKPDCQSGDLRFNRGRRETQRYVLPSLLLSRSRSQGQLNLEFRTPPQSASHDVLDLQL</sequence>
<evidence type="ECO:0000256" key="5">
    <source>
        <dbReference type="SAM" id="MobiDB-lite"/>
    </source>
</evidence>
<reference evidence="6" key="2">
    <citation type="submission" date="2025-09" db="UniProtKB">
        <authorList>
            <consortium name="Ensembl"/>
        </authorList>
    </citation>
    <scope>IDENTIFICATION</scope>
</reference>
<accession>A0A8P4JWD9</accession>
<dbReference type="PROSITE" id="PS50088">
    <property type="entry name" value="ANK_REPEAT"/>
    <property type="match status" value="2"/>
</dbReference>
<evidence type="ECO:0000256" key="4">
    <source>
        <dbReference type="PROSITE-ProRule" id="PRU00023"/>
    </source>
</evidence>
<keyword evidence="7" id="KW-1185">Reference proteome</keyword>
<feature type="compositionally biased region" description="Acidic residues" evidence="5">
    <location>
        <begin position="1"/>
        <end position="13"/>
    </location>
</feature>
<protein>
    <recommendedName>
        <fullName evidence="8">Ankyrin repeat domain-containing protein SOWAHC-like</fullName>
    </recommendedName>
</protein>
<feature type="compositionally biased region" description="Basic and acidic residues" evidence="5">
    <location>
        <begin position="170"/>
        <end position="180"/>
    </location>
</feature>
<feature type="compositionally biased region" description="Basic and acidic residues" evidence="5">
    <location>
        <begin position="115"/>
        <end position="124"/>
    </location>
</feature>
<feature type="region of interest" description="Disordered" evidence="5">
    <location>
        <begin position="1"/>
        <end position="205"/>
    </location>
</feature>
<feature type="compositionally biased region" description="Basic and acidic residues" evidence="5">
    <location>
        <begin position="79"/>
        <end position="108"/>
    </location>
</feature>
<evidence type="ECO:0008006" key="8">
    <source>
        <dbReference type="Google" id="ProtNLM"/>
    </source>
</evidence>
<evidence type="ECO:0000256" key="2">
    <source>
        <dbReference type="ARBA" id="ARBA00023043"/>
    </source>
</evidence>
<reference evidence="6" key="1">
    <citation type="submission" date="2025-08" db="UniProtKB">
        <authorList>
            <consortium name="Ensembl"/>
        </authorList>
    </citation>
    <scope>IDENTIFICATION</scope>
</reference>